<organism evidence="7 8">
    <name type="scientific">Candidatus Anaerotruncus excrementipullorum</name>
    <dbReference type="NCBI Taxonomy" id="2838465"/>
    <lineage>
        <taxon>Bacteria</taxon>
        <taxon>Bacillati</taxon>
        <taxon>Bacillota</taxon>
        <taxon>Clostridia</taxon>
        <taxon>Eubacteriales</taxon>
        <taxon>Oscillospiraceae</taxon>
        <taxon>Anaerotruncus</taxon>
    </lineage>
</organism>
<dbReference type="GO" id="GO:0002196">
    <property type="term" value="F:Ser-tRNA(Ala) deacylase activity"/>
    <property type="evidence" value="ECO:0007669"/>
    <property type="project" value="TreeGrafter"/>
</dbReference>
<evidence type="ECO:0000259" key="6">
    <source>
        <dbReference type="PROSITE" id="PS50860"/>
    </source>
</evidence>
<dbReference type="GO" id="GO:0004813">
    <property type="term" value="F:alanine-tRNA ligase activity"/>
    <property type="evidence" value="ECO:0007669"/>
    <property type="project" value="InterPro"/>
</dbReference>
<reference evidence="7" key="2">
    <citation type="submission" date="2021-04" db="EMBL/GenBank/DDBJ databases">
        <authorList>
            <person name="Gilroy R."/>
        </authorList>
    </citation>
    <scope>NUCLEOTIDE SEQUENCE</scope>
    <source>
        <strain evidence="7">CHK188-5543</strain>
    </source>
</reference>
<dbReference type="InterPro" id="IPR009000">
    <property type="entry name" value="Transl_B-barrel_sf"/>
</dbReference>
<name>A0A9D1WRW0_9FIRM</name>
<proteinExistence type="predicted"/>
<keyword evidence="5" id="KW-0175">Coiled coil</keyword>
<protein>
    <submittedName>
        <fullName evidence="7">Alanyl-tRNA editing protein</fullName>
    </submittedName>
</protein>
<dbReference type="PANTHER" id="PTHR43462:SF1">
    <property type="entry name" value="ALANYL-TRNA EDITING PROTEIN AARSD1"/>
    <property type="match status" value="1"/>
</dbReference>
<dbReference type="Gene3D" id="2.40.30.130">
    <property type="match status" value="1"/>
</dbReference>
<dbReference type="PROSITE" id="PS50860">
    <property type="entry name" value="AA_TRNA_LIGASE_II_ALA"/>
    <property type="match status" value="1"/>
</dbReference>
<evidence type="ECO:0000256" key="3">
    <source>
        <dbReference type="ARBA" id="ARBA00022723"/>
    </source>
</evidence>
<feature type="domain" description="Alanyl-transfer RNA synthetases family profile" evidence="6">
    <location>
        <begin position="1"/>
        <end position="220"/>
    </location>
</feature>
<evidence type="ECO:0000256" key="4">
    <source>
        <dbReference type="ARBA" id="ARBA00022833"/>
    </source>
</evidence>
<dbReference type="GO" id="GO:0006419">
    <property type="term" value="P:alanyl-tRNA aminoacylation"/>
    <property type="evidence" value="ECO:0007669"/>
    <property type="project" value="InterPro"/>
</dbReference>
<dbReference type="Proteomes" id="UP000886800">
    <property type="component" value="Unassembled WGS sequence"/>
</dbReference>
<reference evidence="7" key="1">
    <citation type="journal article" date="2021" name="PeerJ">
        <title>Extensive microbial diversity within the chicken gut microbiome revealed by metagenomics and culture.</title>
        <authorList>
            <person name="Gilroy R."/>
            <person name="Ravi A."/>
            <person name="Getino M."/>
            <person name="Pursley I."/>
            <person name="Horton D.L."/>
            <person name="Alikhan N.F."/>
            <person name="Baker D."/>
            <person name="Gharbi K."/>
            <person name="Hall N."/>
            <person name="Watson M."/>
            <person name="Adriaenssens E.M."/>
            <person name="Foster-Nyarko E."/>
            <person name="Jarju S."/>
            <person name="Secka A."/>
            <person name="Antonio M."/>
            <person name="Oren A."/>
            <person name="Chaudhuri R.R."/>
            <person name="La Ragione R."/>
            <person name="Hildebrand F."/>
            <person name="Pallen M.J."/>
        </authorList>
    </citation>
    <scope>NUCLEOTIDE SEQUENCE</scope>
    <source>
        <strain evidence="7">CHK188-5543</strain>
    </source>
</reference>
<dbReference type="Gene3D" id="3.30.980.10">
    <property type="entry name" value="Threonyl-trna Synthetase, Chain A, domain 2"/>
    <property type="match status" value="1"/>
</dbReference>
<evidence type="ECO:0000256" key="5">
    <source>
        <dbReference type="SAM" id="Coils"/>
    </source>
</evidence>
<dbReference type="SUPFAM" id="SSF50447">
    <property type="entry name" value="Translation proteins"/>
    <property type="match status" value="1"/>
</dbReference>
<comment type="caution">
    <text evidence="7">The sequence shown here is derived from an EMBL/GenBank/DDBJ whole genome shotgun (WGS) entry which is preliminary data.</text>
</comment>
<feature type="coiled-coil region" evidence="5">
    <location>
        <begin position="258"/>
        <end position="285"/>
    </location>
</feature>
<comment type="subcellular location">
    <subcellularLocation>
        <location evidence="2">Cytoplasm</location>
    </subcellularLocation>
</comment>
<keyword evidence="4" id="KW-0862">Zinc</keyword>
<dbReference type="GO" id="GO:0046872">
    <property type="term" value="F:metal ion binding"/>
    <property type="evidence" value="ECO:0007669"/>
    <property type="project" value="UniProtKB-KW"/>
</dbReference>
<accession>A0A9D1WRW0</accession>
<dbReference type="Pfam" id="PF01411">
    <property type="entry name" value="tRNA-synt_2c"/>
    <property type="match status" value="1"/>
</dbReference>
<evidence type="ECO:0000256" key="2">
    <source>
        <dbReference type="ARBA" id="ARBA00004496"/>
    </source>
</evidence>
<dbReference type="InterPro" id="IPR018164">
    <property type="entry name" value="Ala-tRNA-synth_IIc_N"/>
</dbReference>
<dbReference type="SUPFAM" id="SSF55186">
    <property type="entry name" value="ThrRS/AlaRS common domain"/>
    <property type="match status" value="1"/>
</dbReference>
<dbReference type="AlphaFoldDB" id="A0A9D1WRW0"/>
<evidence type="ECO:0000313" key="8">
    <source>
        <dbReference type="Proteomes" id="UP000886800"/>
    </source>
</evidence>
<keyword evidence="3" id="KW-0479">Metal-binding</keyword>
<dbReference type="InterPro" id="IPR018165">
    <property type="entry name" value="Ala-tRNA-synth_IIc_core"/>
</dbReference>
<dbReference type="InterPro" id="IPR051335">
    <property type="entry name" value="Alanyl-tRNA_Editing_Enzymes"/>
</dbReference>
<comment type="cofactor">
    <cofactor evidence="1">
        <name>Zn(2+)</name>
        <dbReference type="ChEBI" id="CHEBI:29105"/>
    </cofactor>
</comment>
<dbReference type="EMBL" id="DXES01000148">
    <property type="protein sequence ID" value="HIX65931.1"/>
    <property type="molecule type" value="Genomic_DNA"/>
</dbReference>
<dbReference type="GO" id="GO:0005737">
    <property type="term" value="C:cytoplasm"/>
    <property type="evidence" value="ECO:0007669"/>
    <property type="project" value="UniProtKB-SubCell"/>
</dbReference>
<dbReference type="Pfam" id="PF07973">
    <property type="entry name" value="tRNA_SAD"/>
    <property type="match status" value="1"/>
</dbReference>
<dbReference type="InterPro" id="IPR012947">
    <property type="entry name" value="tRNA_SAD"/>
</dbReference>
<evidence type="ECO:0000313" key="7">
    <source>
        <dbReference type="EMBL" id="HIX65931.1"/>
    </source>
</evidence>
<dbReference type="GO" id="GO:0003676">
    <property type="term" value="F:nucleic acid binding"/>
    <property type="evidence" value="ECO:0007669"/>
    <property type="project" value="InterPro"/>
</dbReference>
<dbReference type="PANTHER" id="PTHR43462">
    <property type="entry name" value="ALANYL-TRNA EDITING PROTEIN"/>
    <property type="match status" value="1"/>
</dbReference>
<dbReference type="GO" id="GO:0005524">
    <property type="term" value="F:ATP binding"/>
    <property type="evidence" value="ECO:0007669"/>
    <property type="project" value="InterPro"/>
</dbReference>
<dbReference type="InterPro" id="IPR018163">
    <property type="entry name" value="Thr/Ala-tRNA-synth_IIc_edit"/>
</dbReference>
<dbReference type="SMART" id="SM00863">
    <property type="entry name" value="tRNA_SAD"/>
    <property type="match status" value="1"/>
</dbReference>
<gene>
    <name evidence="7" type="ORF">H9736_06735</name>
</gene>
<evidence type="ECO:0000256" key="1">
    <source>
        <dbReference type="ARBA" id="ARBA00001947"/>
    </source>
</evidence>
<sequence>MTERLYYRDAYQREFAAAVLSCQPAGDRWEVVLDRTAFYPEGGGQNPDTGTLGQARVLDTQERGDQVVHTTDRPLEPGAQVAGRIDWPQRFSRMQHHTGEHLLSGTLHRLYGVDNVGFHMGHDAVTLDLSAELDAAQLERAEQLVNEAIWQDLPVRAWWPEPEELDRLEYRSKRKLTGAVRIVQAAGVDSCACCGTHVSSTGQVGMVKILHFQRYKGGVRLWILCGDRALADYRRKNADIYRLSELFSAKPQELAPAAQRLLEEQEHLKQQLAAAQRQLWALRAAGIPEGTPLALSFEEGLDPAQLRRLCLAFCERAGLAAVFSGGPQGWKYAVGSAQRDVRELGKRLNQRFAGRGGGQKELVQGTLAASRRELEAFFREEAGE</sequence>